<dbReference type="OrthoDB" id="76596at2157"/>
<dbReference type="InterPro" id="IPR012334">
    <property type="entry name" value="Pectin_lyas_fold"/>
</dbReference>
<dbReference type="Gene3D" id="2.160.20.10">
    <property type="entry name" value="Single-stranded right-handed beta-helix, Pectin lyase-like"/>
    <property type="match status" value="1"/>
</dbReference>
<feature type="domain" description="DUF11" evidence="9">
    <location>
        <begin position="768"/>
        <end position="875"/>
    </location>
</feature>
<dbReference type="SUPFAM" id="SSF51126">
    <property type="entry name" value="Pectin lyase-like"/>
    <property type="match status" value="2"/>
</dbReference>
<keyword evidence="8" id="KW-0812">Transmembrane</keyword>
<dbReference type="Gene3D" id="2.60.40.3080">
    <property type="match status" value="4"/>
</dbReference>
<feature type="domain" description="DUF11" evidence="9">
    <location>
        <begin position="1237"/>
        <end position="1348"/>
    </location>
</feature>
<feature type="domain" description="DUF11" evidence="9">
    <location>
        <begin position="651"/>
        <end position="760"/>
    </location>
</feature>
<dbReference type="GO" id="GO:0005576">
    <property type="term" value="C:extracellular region"/>
    <property type="evidence" value="ECO:0007669"/>
    <property type="project" value="UniProtKB-SubCell"/>
</dbReference>
<name>A0A315XN07_9EURY</name>
<dbReference type="InterPro" id="IPR006626">
    <property type="entry name" value="PbH1"/>
</dbReference>
<accession>A0A315XN07</accession>
<evidence type="ECO:0000256" key="2">
    <source>
        <dbReference type="ARBA" id="ARBA00004442"/>
    </source>
</evidence>
<dbReference type="RefSeq" id="WP_116591917.1">
    <property type="nucleotide sequence ID" value="NZ_MZGS01000020.1"/>
</dbReference>
<dbReference type="InterPro" id="IPR001434">
    <property type="entry name" value="OmcB-like_DUF11"/>
</dbReference>
<evidence type="ECO:0000256" key="3">
    <source>
        <dbReference type="ARBA" id="ARBA00004613"/>
    </source>
</evidence>
<evidence type="ECO:0000313" key="10">
    <source>
        <dbReference type="EMBL" id="PWB87393.1"/>
    </source>
</evidence>
<proteinExistence type="predicted"/>
<dbReference type="PANTHER" id="PTHR34819">
    <property type="entry name" value="LARGE CYSTEINE-RICH PERIPLASMIC PROTEIN OMCB"/>
    <property type="match status" value="1"/>
</dbReference>
<feature type="transmembrane region" description="Helical" evidence="8">
    <location>
        <begin position="1506"/>
        <end position="1525"/>
    </location>
</feature>
<dbReference type="InterPro" id="IPR003368">
    <property type="entry name" value="POMP_repeat"/>
</dbReference>
<comment type="subcellular location">
    <subcellularLocation>
        <location evidence="1">Cell envelope</location>
    </subcellularLocation>
    <subcellularLocation>
        <location evidence="2">Cell outer membrane</location>
    </subcellularLocation>
    <subcellularLocation>
        <location evidence="3">Secreted</location>
    </subcellularLocation>
</comment>
<keyword evidence="8" id="KW-1133">Transmembrane helix</keyword>
<feature type="domain" description="DUF11" evidence="9">
    <location>
        <begin position="1119"/>
        <end position="1229"/>
    </location>
</feature>
<dbReference type="Pfam" id="PF02415">
    <property type="entry name" value="Chlam_PMP"/>
    <property type="match status" value="1"/>
</dbReference>
<dbReference type="InterPro" id="IPR047589">
    <property type="entry name" value="DUF11_rpt"/>
</dbReference>
<feature type="domain" description="DUF11" evidence="9">
    <location>
        <begin position="885"/>
        <end position="990"/>
    </location>
</feature>
<evidence type="ECO:0000256" key="5">
    <source>
        <dbReference type="ARBA" id="ARBA00022729"/>
    </source>
</evidence>
<keyword evidence="6 8" id="KW-0472">Membrane</keyword>
<evidence type="ECO:0000259" key="9">
    <source>
        <dbReference type="Pfam" id="PF01345"/>
    </source>
</evidence>
<dbReference type="PANTHER" id="PTHR34819:SF3">
    <property type="entry name" value="CELL SURFACE PROTEIN"/>
    <property type="match status" value="1"/>
</dbReference>
<comment type="caution">
    <text evidence="10">The sequence shown here is derived from an EMBL/GenBank/DDBJ whole genome shotgun (WGS) entry which is preliminary data.</text>
</comment>
<organism evidence="10 11">
    <name type="scientific">Methanobrevibacter thaueri</name>
    <dbReference type="NCBI Taxonomy" id="190975"/>
    <lineage>
        <taxon>Archaea</taxon>
        <taxon>Methanobacteriati</taxon>
        <taxon>Methanobacteriota</taxon>
        <taxon>Methanomada group</taxon>
        <taxon>Methanobacteria</taxon>
        <taxon>Methanobacteriales</taxon>
        <taxon>Methanobacteriaceae</taxon>
        <taxon>Methanobrevibacter</taxon>
    </lineage>
</organism>
<evidence type="ECO:0000256" key="4">
    <source>
        <dbReference type="ARBA" id="ARBA00022525"/>
    </source>
</evidence>
<feature type="domain" description="DUF11" evidence="9">
    <location>
        <begin position="1355"/>
        <end position="1465"/>
    </location>
</feature>
<keyword evidence="4" id="KW-0964">Secreted</keyword>
<evidence type="ECO:0000256" key="1">
    <source>
        <dbReference type="ARBA" id="ARBA00004196"/>
    </source>
</evidence>
<evidence type="ECO:0000256" key="7">
    <source>
        <dbReference type="ARBA" id="ARBA00023237"/>
    </source>
</evidence>
<protein>
    <submittedName>
        <fullName evidence="10">Putative outer membrane protein PmpI</fullName>
    </submittedName>
</protein>
<dbReference type="InterPro" id="IPR011050">
    <property type="entry name" value="Pectin_lyase_fold/virulence"/>
</dbReference>
<evidence type="ECO:0000256" key="8">
    <source>
        <dbReference type="SAM" id="Phobius"/>
    </source>
</evidence>
<keyword evidence="11" id="KW-1185">Reference proteome</keyword>
<dbReference type="SMART" id="SM00710">
    <property type="entry name" value="PbH1"/>
    <property type="match status" value="8"/>
</dbReference>
<sequence length="1528" mass="167312">MLKNNLKINISKNFLFCICLVCLIFTSFGMVIEDSVAVELNESVSEMGSDIDIQLENSQAKDILEVDNQDSDVLAAQITVNGNRYSDIKTAVNKANPQDTIKLSGTYYASDNESYITVNKPLHFVGSGSAVLDGKNLSHAFHVLEGAKGTTFKDIKFINGYAFTGSAIHIGAKNVVVENCVFEKNKCNRSGAIYTAYDLETAENLLVKNCRFVENSGYRDQDKECSGAALSVYSKNSVVTDCIFESNYVRSDVACYGGAIQVGLDKIGSNALVSNCIFKNNRAISSTDCSHGGAGCVRNGTEYKNCTFINNSASEGGALTFHASGLISNCTFINNSASQFGGALSTGYQYDTMDLKVENCNFEGNRAPDGGAVQARGLNIQVVDSNFTKNHATNCGGAINIIAENVNVENDDFKNNTADVDGGAIFINGENTIIRKSLFTSNHAIPDYDKTDDGLGGAIYVKSVLTNIISNDFEYNTARNGSAIYYDSIGENLILMGNTLFENQAWVYRLPISCEDIYYGDSEKINVTLYGGNNIAKFNNLAVSNAIYNGAGFECLDIDGEVPVSGATDDGRLYQDSREYNMQILLTVTHEDGTMVYNKSSNSSYLGEISVNLNNLKPGKYFVSAKHFEDTYYKGITNVSSFNVIPKVDNKITVSTNASSFDFEDVVIWTVNITNLGPNNSTGVIAYNVIPEGLILLNHTFGDRYDPKTGALNISELDVGEILTYTVITVVNKTGEITNEVNITANELDVNMDNNFDEAVINVNPASDIAVDKVSSNRNPNYMEYFNWTITVTNNGPDTAHNVSVSDILPDSLIFISCDGDWDENTGIWNVGTLENGQSARLTIQCQVNRTGLAQNNVTATASEFDYDLSNNHDEEIIYTNPSSDLAIKKEVNASSANYLDIVKWTLTISNNGPDNATDVIVRDVLPEGFIYISSTHDYANGGFVIEQVNVGEIIVIEIVSRANATGNFVNVANVTSDNYDYDLTNNEDDENITVNPASDLIVSKSVDESNPKYHDTVIWTIEVRNNGPDTAHNITIKDLLPGSLVWLGDDSSGKYNPLTGKLAIESLEVGEELTLNIECMVNATGPIQNNVSVNCSEYDYNLTNNKDNETIDVEKTVDISVVKLVNNTSPNYRELVTWTLIISNDGPDKATDVYVEDALPEGLILVSYTATKGIYDNGLWAMCCLEKGEEQRLEIITRVNKTGKITNIAVIHADEYDSNLTNNQDNESVDVPLSADVEVKIRVNNTEPLFGEAVKWTVIVRNNGPDDATNVVLNEILPDELVFVDCNPTKGTYSDGQWNIGSLKVGEEQCMDLTTISNSVGRMENNVDVDCDEYDWNMSNNRDNAAVNVKPVADLSVTKIASKYRYSVGDMIEYEIEVVNNGPNTARNIKVSELMDDSLELKSFKVTMGRFDKKSLTWTIDGLNYGESARLIIRAIAISSGILNNSVVVTSDTFDPDLDNNNDFAVVNVTDIPSDEVPKNLKTSKNVITNNPSNVLEKHVTANPFWSLIGALVFSLIFLDSRILKRR</sequence>
<dbReference type="NCBIfam" id="TIGR01451">
    <property type="entry name" value="B_ant_repeat"/>
    <property type="match status" value="6"/>
</dbReference>
<evidence type="ECO:0000256" key="6">
    <source>
        <dbReference type="ARBA" id="ARBA00023136"/>
    </source>
</evidence>
<gene>
    <name evidence="10" type="primary">pmpI_1</name>
    <name evidence="10" type="ORF">MBBTH_09580</name>
</gene>
<dbReference type="Gene3D" id="2.60.40.10">
    <property type="entry name" value="Immunoglobulins"/>
    <property type="match status" value="2"/>
</dbReference>
<feature type="domain" description="DUF11" evidence="9">
    <location>
        <begin position="1000"/>
        <end position="1112"/>
    </location>
</feature>
<keyword evidence="7" id="KW-0998">Cell outer membrane</keyword>
<dbReference type="Proteomes" id="UP000251717">
    <property type="component" value="Unassembled WGS sequence"/>
</dbReference>
<keyword evidence="5" id="KW-0732">Signal</keyword>
<evidence type="ECO:0000313" key="11">
    <source>
        <dbReference type="Proteomes" id="UP000251717"/>
    </source>
</evidence>
<dbReference type="InterPro" id="IPR013783">
    <property type="entry name" value="Ig-like_fold"/>
</dbReference>
<dbReference type="EMBL" id="MZGS01000020">
    <property type="protein sequence ID" value="PWB87393.1"/>
    <property type="molecule type" value="Genomic_DNA"/>
</dbReference>
<dbReference type="Pfam" id="PF01345">
    <property type="entry name" value="DUF11"/>
    <property type="match status" value="7"/>
</dbReference>
<dbReference type="InterPro" id="IPR051172">
    <property type="entry name" value="Chlamydia_OmcB"/>
</dbReference>
<reference evidence="10 11" key="1">
    <citation type="submission" date="2017-03" db="EMBL/GenBank/DDBJ databases">
        <title>Genome sequence of Methanobrevibacter thaueri.</title>
        <authorList>
            <person name="Poehlein A."/>
            <person name="Seedorf H."/>
            <person name="Daniel R."/>
        </authorList>
    </citation>
    <scope>NUCLEOTIDE SEQUENCE [LARGE SCALE GENOMIC DNA]</scope>
    <source>
        <strain evidence="10 11">DSM 11995</strain>
    </source>
</reference>